<dbReference type="GO" id="GO:0022857">
    <property type="term" value="F:transmembrane transporter activity"/>
    <property type="evidence" value="ECO:0007669"/>
    <property type="project" value="InterPro"/>
</dbReference>
<accession>A0A917E3T9</accession>
<evidence type="ECO:0000259" key="5">
    <source>
        <dbReference type="PROSITE" id="PS50850"/>
    </source>
</evidence>
<keyword evidence="1 4" id="KW-0812">Transmembrane</keyword>
<protein>
    <recommendedName>
        <fullName evidence="5">Major facilitator superfamily (MFS) profile domain-containing protein</fullName>
    </recommendedName>
</protein>
<feature type="transmembrane region" description="Helical" evidence="4">
    <location>
        <begin position="257"/>
        <end position="276"/>
    </location>
</feature>
<feature type="transmembrane region" description="Helical" evidence="4">
    <location>
        <begin position="131"/>
        <end position="151"/>
    </location>
</feature>
<dbReference type="InterPro" id="IPR020846">
    <property type="entry name" value="MFS_dom"/>
</dbReference>
<keyword evidence="2 4" id="KW-1133">Transmembrane helix</keyword>
<dbReference type="InterPro" id="IPR036259">
    <property type="entry name" value="MFS_trans_sf"/>
</dbReference>
<dbReference type="PANTHER" id="PTHR42910:SF1">
    <property type="entry name" value="MAJOR FACILITATOR SUPERFAMILY (MFS) PROFILE DOMAIN-CONTAINING PROTEIN"/>
    <property type="match status" value="1"/>
</dbReference>
<dbReference type="SUPFAM" id="SSF103473">
    <property type="entry name" value="MFS general substrate transporter"/>
    <property type="match status" value="1"/>
</dbReference>
<feature type="domain" description="Major facilitator superfamily (MFS) profile" evidence="5">
    <location>
        <begin position="1"/>
        <end position="278"/>
    </location>
</feature>
<name>A0A917E3T9_9HYPH</name>
<keyword evidence="3 4" id="KW-0472">Membrane</keyword>
<dbReference type="Proteomes" id="UP000644699">
    <property type="component" value="Unassembled WGS sequence"/>
</dbReference>
<feature type="transmembrane region" description="Helical" evidence="4">
    <location>
        <begin position="21"/>
        <end position="40"/>
    </location>
</feature>
<keyword evidence="7" id="KW-1185">Reference proteome</keyword>
<evidence type="ECO:0000313" key="6">
    <source>
        <dbReference type="EMBL" id="GGE02234.1"/>
    </source>
</evidence>
<feature type="transmembrane region" description="Helical" evidence="4">
    <location>
        <begin position="230"/>
        <end position="251"/>
    </location>
</feature>
<reference evidence="6" key="1">
    <citation type="journal article" date="2014" name="Int. J. Syst. Evol. Microbiol.">
        <title>Complete genome sequence of Corynebacterium casei LMG S-19264T (=DSM 44701T), isolated from a smear-ripened cheese.</title>
        <authorList>
            <consortium name="US DOE Joint Genome Institute (JGI-PGF)"/>
            <person name="Walter F."/>
            <person name="Albersmeier A."/>
            <person name="Kalinowski J."/>
            <person name="Ruckert C."/>
        </authorList>
    </citation>
    <scope>NUCLEOTIDE SEQUENCE</scope>
    <source>
        <strain evidence="6">CGMCC 1.15367</strain>
    </source>
</reference>
<evidence type="ECO:0000313" key="7">
    <source>
        <dbReference type="Proteomes" id="UP000644699"/>
    </source>
</evidence>
<organism evidence="6 7">
    <name type="scientific">Aureimonas endophytica</name>
    <dbReference type="NCBI Taxonomy" id="2027858"/>
    <lineage>
        <taxon>Bacteria</taxon>
        <taxon>Pseudomonadati</taxon>
        <taxon>Pseudomonadota</taxon>
        <taxon>Alphaproteobacteria</taxon>
        <taxon>Hyphomicrobiales</taxon>
        <taxon>Aurantimonadaceae</taxon>
        <taxon>Aureimonas</taxon>
    </lineage>
</organism>
<dbReference type="Gene3D" id="1.20.1250.20">
    <property type="entry name" value="MFS general substrate transporter like domains"/>
    <property type="match status" value="1"/>
</dbReference>
<feature type="transmembrane region" description="Helical" evidence="4">
    <location>
        <begin position="91"/>
        <end position="119"/>
    </location>
</feature>
<feature type="transmembrane region" description="Helical" evidence="4">
    <location>
        <begin position="52"/>
        <end position="70"/>
    </location>
</feature>
<dbReference type="PROSITE" id="PS50850">
    <property type="entry name" value="MFS"/>
    <property type="match status" value="1"/>
</dbReference>
<dbReference type="PANTHER" id="PTHR42910">
    <property type="entry name" value="TRANSPORTER SCO4007-RELATED"/>
    <property type="match status" value="1"/>
</dbReference>
<evidence type="ECO:0000256" key="2">
    <source>
        <dbReference type="ARBA" id="ARBA00022989"/>
    </source>
</evidence>
<evidence type="ECO:0000256" key="4">
    <source>
        <dbReference type="SAM" id="Phobius"/>
    </source>
</evidence>
<feature type="transmembrane region" description="Helical" evidence="4">
    <location>
        <begin position="163"/>
        <end position="183"/>
    </location>
</feature>
<dbReference type="InterPro" id="IPR011701">
    <property type="entry name" value="MFS"/>
</dbReference>
<comment type="caution">
    <text evidence="6">The sequence shown here is derived from an EMBL/GenBank/DDBJ whole genome shotgun (WGS) entry which is preliminary data.</text>
</comment>
<feature type="transmembrane region" description="Helical" evidence="4">
    <location>
        <begin position="189"/>
        <end position="209"/>
    </location>
</feature>
<dbReference type="Pfam" id="PF07690">
    <property type="entry name" value="MFS_1"/>
    <property type="match status" value="1"/>
</dbReference>
<sequence length="286" mass="29595">MSGQLLLPLAGDLSRDDQRGRVVGSIASGILVGILLSRTVSGFVAEHFGWRAIYVLASAATAILAVVVAAKLPRDTERHGGMSYPRLLASIVTTVTAHRAIGVTLFIGACSFGVFTMFWTGLTFLLRSPPFSYSLARIGLVGLVGLAGALAARQAGRLHDLGWSSRATGAALVLALASLALAAAGARSIVLLLAAVLLVDVAIQGIAILNQTRLFSLAAQARSRVNTAYVVCNFTGGAIGSLLAGTLWDIAGWHALVGGQVAVVVSALSAWTLNRATLASADVRRR</sequence>
<proteinExistence type="predicted"/>
<reference evidence="6" key="2">
    <citation type="submission" date="2020-09" db="EMBL/GenBank/DDBJ databases">
        <authorList>
            <person name="Sun Q."/>
            <person name="Zhou Y."/>
        </authorList>
    </citation>
    <scope>NUCLEOTIDE SEQUENCE</scope>
    <source>
        <strain evidence="6">CGMCC 1.15367</strain>
    </source>
</reference>
<dbReference type="AlphaFoldDB" id="A0A917E3T9"/>
<evidence type="ECO:0000256" key="1">
    <source>
        <dbReference type="ARBA" id="ARBA00022692"/>
    </source>
</evidence>
<dbReference type="EMBL" id="BMIQ01000003">
    <property type="protein sequence ID" value="GGE02234.1"/>
    <property type="molecule type" value="Genomic_DNA"/>
</dbReference>
<evidence type="ECO:0000256" key="3">
    <source>
        <dbReference type="ARBA" id="ARBA00023136"/>
    </source>
</evidence>
<gene>
    <name evidence="6" type="ORF">GCM10011390_21350</name>
</gene>